<dbReference type="InterPro" id="IPR012133">
    <property type="entry name" value="Alpha-hydoxy_acid_DH_FMN"/>
</dbReference>
<dbReference type="AlphaFoldDB" id="A0A554N7B9"/>
<proteinExistence type="inferred from homology"/>
<evidence type="ECO:0000256" key="2">
    <source>
        <dbReference type="ARBA" id="ARBA00022630"/>
    </source>
</evidence>
<keyword evidence="2" id="KW-0285">Flavoprotein</keyword>
<keyword evidence="3" id="KW-0288">FMN</keyword>
<dbReference type="PANTHER" id="PTHR10578:SF143">
    <property type="entry name" value="FMN-DEPENDENT ALPHA-HYDROXY ACID DEHYDROGENASE PB1A11.03"/>
    <property type="match status" value="1"/>
</dbReference>
<dbReference type="Proteomes" id="UP000319894">
    <property type="component" value="Unassembled WGS sequence"/>
</dbReference>
<evidence type="ECO:0000259" key="6">
    <source>
        <dbReference type="PROSITE" id="PS51349"/>
    </source>
</evidence>
<dbReference type="OrthoDB" id="56968at2157"/>
<dbReference type="RefSeq" id="WP_144262480.1">
    <property type="nucleotide sequence ID" value="NZ_QMDX01000008.1"/>
</dbReference>
<keyword evidence="4" id="KW-0560">Oxidoreductase</keyword>
<gene>
    <name evidence="7" type="ORF">DP107_12415</name>
</gene>
<evidence type="ECO:0000313" key="8">
    <source>
        <dbReference type="Proteomes" id="UP000319894"/>
    </source>
</evidence>
<comment type="similarity">
    <text evidence="5">Belongs to the FMN-dependent alpha-hydroxy acid dehydrogenase family.</text>
</comment>
<dbReference type="PROSITE" id="PS00557">
    <property type="entry name" value="FMN_HYDROXY_ACID_DH_1"/>
    <property type="match status" value="1"/>
</dbReference>
<dbReference type="InterPro" id="IPR013785">
    <property type="entry name" value="Aldolase_TIM"/>
</dbReference>
<dbReference type="InParanoid" id="A0A554N7B9"/>
<evidence type="ECO:0000313" key="7">
    <source>
        <dbReference type="EMBL" id="TSD13294.1"/>
    </source>
</evidence>
<feature type="domain" description="FMN hydroxy acid dehydrogenase" evidence="6">
    <location>
        <begin position="22"/>
        <end position="392"/>
    </location>
</feature>
<protein>
    <submittedName>
        <fullName evidence="7">Alpha-hydroxy-acid oxidizing protein</fullName>
    </submittedName>
</protein>
<dbReference type="FunFam" id="3.20.20.70:FF:000029">
    <property type="entry name" value="L-lactate dehydrogenase"/>
    <property type="match status" value="1"/>
</dbReference>
<accession>A0A554N7B9</accession>
<sequence>MSDGNIGEQRQREIFISGHAGVEPDVPIRFEALEEAALAVMDDAAAGYVVGGAGGENTVGRNRHVFDRWRIVPRFLRDVGERDLSVEVCGQELPAPVMLAPIGIQSLAHEDAEVATAAGAREAGLPMVLSSVSSRTMEDVADELGDTPKWFQLYWSSERSLAESFVERAEDAGFDAIVLTVDTPVPGWKERDLSRGYVPQLEGEGMANYFADDAFLDLLDQPPAENEFGAIQTFLDVFGDPTLTWDDLDWLRNQTDLPVVVKGLLHPADARRAVEHGADGVVISNHGGRQVDGAIGALEALPRIAAELEDTDADVLFDSGIRRGAEALKALALGADAVCLGRPYVYGLAIDGADGVAAVCENFLADLDLTMGLTGRTSAADVDRSLVVDERQLFRTPESYR</sequence>
<dbReference type="GO" id="GO:0010181">
    <property type="term" value="F:FMN binding"/>
    <property type="evidence" value="ECO:0007669"/>
    <property type="project" value="InterPro"/>
</dbReference>
<evidence type="ECO:0000256" key="3">
    <source>
        <dbReference type="ARBA" id="ARBA00022643"/>
    </source>
</evidence>
<evidence type="ECO:0000256" key="1">
    <source>
        <dbReference type="ARBA" id="ARBA00001917"/>
    </source>
</evidence>
<comment type="caution">
    <text evidence="7">The sequence shown here is derived from an EMBL/GenBank/DDBJ whole genome shotgun (WGS) entry which is preliminary data.</text>
</comment>
<reference evidence="7 8" key="1">
    <citation type="submission" date="2018-06" db="EMBL/GenBank/DDBJ databases">
        <title>Natronomonas sp. F16-60 a new haloarchaeon isolated from a solar saltern of Isla Cristina, Huelva, Spain.</title>
        <authorList>
            <person name="Duran-Viseras A."/>
            <person name="Sanchez-Porro C."/>
            <person name="Ventosa A."/>
        </authorList>
    </citation>
    <scope>NUCLEOTIDE SEQUENCE [LARGE SCALE GENOMIC DNA]</scope>
    <source>
        <strain evidence="7 8">F16-60</strain>
    </source>
</reference>
<evidence type="ECO:0000256" key="5">
    <source>
        <dbReference type="ARBA" id="ARBA00024042"/>
    </source>
</evidence>
<dbReference type="InterPro" id="IPR008259">
    <property type="entry name" value="FMN_hydac_DH_AS"/>
</dbReference>
<dbReference type="Gene3D" id="3.20.20.70">
    <property type="entry name" value="Aldolase class I"/>
    <property type="match status" value="1"/>
</dbReference>
<dbReference type="PANTHER" id="PTHR10578">
    <property type="entry name" value="S -2-HYDROXY-ACID OXIDASE-RELATED"/>
    <property type="match status" value="1"/>
</dbReference>
<comment type="cofactor">
    <cofactor evidence="1">
        <name>FMN</name>
        <dbReference type="ChEBI" id="CHEBI:58210"/>
    </cofactor>
</comment>
<evidence type="ECO:0000256" key="4">
    <source>
        <dbReference type="ARBA" id="ARBA00023002"/>
    </source>
</evidence>
<dbReference type="GO" id="GO:0016614">
    <property type="term" value="F:oxidoreductase activity, acting on CH-OH group of donors"/>
    <property type="evidence" value="ECO:0007669"/>
    <property type="project" value="UniProtKB-ARBA"/>
</dbReference>
<dbReference type="FunCoup" id="A0A554N7B9">
    <property type="interactions" value="21"/>
</dbReference>
<dbReference type="SUPFAM" id="SSF51395">
    <property type="entry name" value="FMN-linked oxidoreductases"/>
    <property type="match status" value="1"/>
</dbReference>
<dbReference type="EMBL" id="QMDX01000008">
    <property type="protein sequence ID" value="TSD13294.1"/>
    <property type="molecule type" value="Genomic_DNA"/>
</dbReference>
<organism evidence="7 8">
    <name type="scientific">Haloglomus irregulare</name>
    <dbReference type="NCBI Taxonomy" id="2234134"/>
    <lineage>
        <taxon>Archaea</taxon>
        <taxon>Methanobacteriati</taxon>
        <taxon>Methanobacteriota</taxon>
        <taxon>Stenosarchaea group</taxon>
        <taxon>Halobacteria</taxon>
        <taxon>Halobacteriales</taxon>
        <taxon>Natronomonadaceae</taxon>
        <taxon>Haloglomus</taxon>
    </lineage>
</organism>
<dbReference type="Pfam" id="PF01070">
    <property type="entry name" value="FMN_dh"/>
    <property type="match status" value="1"/>
</dbReference>
<keyword evidence="8" id="KW-1185">Reference proteome</keyword>
<dbReference type="InterPro" id="IPR037396">
    <property type="entry name" value="FMN_HAD"/>
</dbReference>
<dbReference type="InterPro" id="IPR000262">
    <property type="entry name" value="FMN-dep_DH"/>
</dbReference>
<dbReference type="PROSITE" id="PS51349">
    <property type="entry name" value="FMN_HYDROXY_ACID_DH_2"/>
    <property type="match status" value="1"/>
</dbReference>
<dbReference type="PIRSF" id="PIRSF000138">
    <property type="entry name" value="Al-hdrx_acd_dh"/>
    <property type="match status" value="1"/>
</dbReference>
<name>A0A554N7B9_9EURY</name>